<evidence type="ECO:0000313" key="8">
    <source>
        <dbReference type="EMBL" id="MCD1293931.1"/>
    </source>
</evidence>
<protein>
    <submittedName>
        <fullName evidence="8">Heterodisulfide reductase</fullName>
    </submittedName>
</protein>
<evidence type="ECO:0000256" key="6">
    <source>
        <dbReference type="ARBA" id="ARBA00023014"/>
    </source>
</evidence>
<evidence type="ECO:0000256" key="1">
    <source>
        <dbReference type="ARBA" id="ARBA00007097"/>
    </source>
</evidence>
<gene>
    <name evidence="8" type="ORF">CUJ83_02825</name>
</gene>
<feature type="domain" description="4Fe-4S ferredoxin-type" evidence="7">
    <location>
        <begin position="23"/>
        <end position="55"/>
    </location>
</feature>
<organism evidence="8 9">
    <name type="scientific">Methanooceanicella nereidis</name>
    <dbReference type="NCBI Taxonomy" id="2052831"/>
    <lineage>
        <taxon>Archaea</taxon>
        <taxon>Methanobacteriati</taxon>
        <taxon>Methanobacteriota</taxon>
        <taxon>Stenosarchaea group</taxon>
        <taxon>Methanomicrobia</taxon>
        <taxon>Methanocellales</taxon>
        <taxon>Methanocellaceae</taxon>
        <taxon>Methanooceanicella</taxon>
    </lineage>
</organism>
<dbReference type="PROSITE" id="PS51379">
    <property type="entry name" value="4FE4S_FER_2"/>
    <property type="match status" value="1"/>
</dbReference>
<evidence type="ECO:0000256" key="4">
    <source>
        <dbReference type="ARBA" id="ARBA00023002"/>
    </source>
</evidence>
<sequence length="195" mass="21740">MTPEVGRGTRISLAKKYASPDDVRIRSSGYEKCLQCGRCTASCPAAYAFGDYAPRDIMRRLSLGEIGELARSEDIWKCGQCYSCHARCPRNNSAGLAILALREYALKHGIAPESIKRLASLIKNNLYDKGEILLPSTFAQNGRDKVGPRTYARYLENLDKRVKLGYCRDDARKVPIPEESMAEIRAIIDLTYAGE</sequence>
<dbReference type="GO" id="GO:0016491">
    <property type="term" value="F:oxidoreductase activity"/>
    <property type="evidence" value="ECO:0007669"/>
    <property type="project" value="UniProtKB-KW"/>
</dbReference>
<keyword evidence="2" id="KW-0004">4Fe-4S</keyword>
<evidence type="ECO:0000313" key="9">
    <source>
        <dbReference type="Proteomes" id="UP001320159"/>
    </source>
</evidence>
<dbReference type="SUPFAM" id="SSF46548">
    <property type="entry name" value="alpha-helical ferredoxin"/>
    <property type="match status" value="1"/>
</dbReference>
<reference evidence="8 9" key="1">
    <citation type="submission" date="2017-11" db="EMBL/GenBank/DDBJ databases">
        <title>Isolation and Characterization of Family Methanocellaceae Species from Potential Methane Hydrate Area Offshore Southwestern Taiwan.</title>
        <authorList>
            <person name="Zhang W.-L."/>
            <person name="Chen W.-C."/>
            <person name="Lai M.-C."/>
            <person name="Chen S.-C."/>
        </authorList>
    </citation>
    <scope>NUCLEOTIDE SEQUENCE [LARGE SCALE GENOMIC DNA]</scope>
    <source>
        <strain evidence="8 9">CWC-04</strain>
    </source>
</reference>
<dbReference type="PANTHER" id="PTHR43255:SF1">
    <property type="entry name" value="IRON-SULFUR-BINDING OXIDOREDUCTASE FADF-RELATED"/>
    <property type="match status" value="1"/>
</dbReference>
<dbReference type="RefSeq" id="WP_230740407.1">
    <property type="nucleotide sequence ID" value="NZ_PGCK01000002.1"/>
</dbReference>
<dbReference type="AlphaFoldDB" id="A0AAP2RBM6"/>
<keyword evidence="5" id="KW-0408">Iron</keyword>
<dbReference type="GO" id="GO:0046872">
    <property type="term" value="F:metal ion binding"/>
    <property type="evidence" value="ECO:0007669"/>
    <property type="project" value="UniProtKB-KW"/>
</dbReference>
<evidence type="ECO:0000256" key="3">
    <source>
        <dbReference type="ARBA" id="ARBA00022723"/>
    </source>
</evidence>
<keyword evidence="3" id="KW-0479">Metal-binding</keyword>
<evidence type="ECO:0000256" key="5">
    <source>
        <dbReference type="ARBA" id="ARBA00023004"/>
    </source>
</evidence>
<dbReference type="InterPro" id="IPR017900">
    <property type="entry name" value="4Fe4S_Fe_S_CS"/>
</dbReference>
<comment type="similarity">
    <text evidence="1">Belongs to the HdrC family.</text>
</comment>
<dbReference type="GO" id="GO:0005886">
    <property type="term" value="C:plasma membrane"/>
    <property type="evidence" value="ECO:0007669"/>
    <property type="project" value="TreeGrafter"/>
</dbReference>
<keyword evidence="4" id="KW-0560">Oxidoreductase</keyword>
<evidence type="ECO:0000259" key="7">
    <source>
        <dbReference type="PROSITE" id="PS51379"/>
    </source>
</evidence>
<dbReference type="PANTHER" id="PTHR43255">
    <property type="entry name" value="IRON-SULFUR-BINDING OXIDOREDUCTASE FADF-RELATED-RELATED"/>
    <property type="match status" value="1"/>
</dbReference>
<keyword evidence="6" id="KW-0411">Iron-sulfur</keyword>
<comment type="caution">
    <text evidence="8">The sequence shown here is derived from an EMBL/GenBank/DDBJ whole genome shotgun (WGS) entry which is preliminary data.</text>
</comment>
<dbReference type="InterPro" id="IPR017896">
    <property type="entry name" value="4Fe4S_Fe-S-bd"/>
</dbReference>
<name>A0AAP2RBM6_9EURY</name>
<proteinExistence type="inferred from homology"/>
<evidence type="ECO:0000256" key="2">
    <source>
        <dbReference type="ARBA" id="ARBA00022485"/>
    </source>
</evidence>
<dbReference type="PROSITE" id="PS00198">
    <property type="entry name" value="4FE4S_FER_1"/>
    <property type="match status" value="1"/>
</dbReference>
<dbReference type="Gene3D" id="1.10.1060.10">
    <property type="entry name" value="Alpha-helical ferredoxin"/>
    <property type="match status" value="1"/>
</dbReference>
<dbReference type="Proteomes" id="UP001320159">
    <property type="component" value="Unassembled WGS sequence"/>
</dbReference>
<accession>A0AAP2RBM6</accession>
<dbReference type="InterPro" id="IPR051460">
    <property type="entry name" value="HdrC_iron-sulfur_subunit"/>
</dbReference>
<dbReference type="Pfam" id="PF13534">
    <property type="entry name" value="Fer4_17"/>
    <property type="match status" value="1"/>
</dbReference>
<keyword evidence="9" id="KW-1185">Reference proteome</keyword>
<dbReference type="InterPro" id="IPR009051">
    <property type="entry name" value="Helical_ferredxn"/>
</dbReference>
<dbReference type="GO" id="GO:0051539">
    <property type="term" value="F:4 iron, 4 sulfur cluster binding"/>
    <property type="evidence" value="ECO:0007669"/>
    <property type="project" value="UniProtKB-KW"/>
</dbReference>
<dbReference type="EMBL" id="PGCK01000002">
    <property type="protein sequence ID" value="MCD1293931.1"/>
    <property type="molecule type" value="Genomic_DNA"/>
</dbReference>